<dbReference type="AlphaFoldDB" id="A0A6N2Y3V1"/>
<evidence type="ECO:0000313" key="1">
    <source>
        <dbReference type="EMBL" id="VYT60797.1"/>
    </source>
</evidence>
<protein>
    <submittedName>
        <fullName evidence="1">Uncharacterized protein</fullName>
    </submittedName>
</protein>
<dbReference type="EMBL" id="CACRTM010000010">
    <property type="protein sequence ID" value="VYT60797.1"/>
    <property type="molecule type" value="Genomic_DNA"/>
</dbReference>
<organism evidence="1">
    <name type="scientific">Klebsiella oxytoca</name>
    <dbReference type="NCBI Taxonomy" id="571"/>
    <lineage>
        <taxon>Bacteria</taxon>
        <taxon>Pseudomonadati</taxon>
        <taxon>Pseudomonadota</taxon>
        <taxon>Gammaproteobacteria</taxon>
        <taxon>Enterobacterales</taxon>
        <taxon>Enterobacteriaceae</taxon>
        <taxon>Klebsiella/Raoultella group</taxon>
        <taxon>Klebsiella</taxon>
    </lineage>
</organism>
<proteinExistence type="predicted"/>
<accession>A0A6N2Y3V1</accession>
<reference evidence="1" key="1">
    <citation type="submission" date="2019-11" db="EMBL/GenBank/DDBJ databases">
        <authorList>
            <person name="Feng L."/>
        </authorList>
    </citation>
    <scope>NUCLEOTIDE SEQUENCE</scope>
    <source>
        <strain evidence="1">KOxytocaLFYP65</strain>
    </source>
</reference>
<sequence length="55" mass="5764">MTFPEAALRACPGYLLMTFPEAALCACPGYGSTAGDEPVARLSKAQAGRVNVYLI</sequence>
<gene>
    <name evidence="1" type="ORF">KOLFYP65_02786</name>
</gene>
<dbReference type="RefSeq" id="WP_156529666.1">
    <property type="nucleotide sequence ID" value="NZ_CABGLK010000007.1"/>
</dbReference>
<name>A0A6N2Y3V1_KLEOX</name>